<keyword evidence="2" id="KW-1185">Reference proteome</keyword>
<evidence type="ECO:0000313" key="2">
    <source>
        <dbReference type="Proteomes" id="UP001552521"/>
    </source>
</evidence>
<proteinExistence type="predicted"/>
<name>A0ABV3HNA8_9ACTN</name>
<dbReference type="Proteomes" id="UP001552521">
    <property type="component" value="Unassembled WGS sequence"/>
</dbReference>
<dbReference type="EMBL" id="JBFAQK010000002">
    <property type="protein sequence ID" value="MEV4679593.1"/>
    <property type="molecule type" value="Genomic_DNA"/>
</dbReference>
<sequence length="143" mass="15823">MVESAEPLELIRLDDGLQSVAVRILSRQGDYYDAEIVIRSDFVNATVHTGFDDDDIEEWGSLLDAVEEDDADAGRDEDELFAGDWPREGRTAYLTFVADDPYVIEIHDAPSTQICVRVPLDLKAGWLAEARDRLAAARGALGI</sequence>
<evidence type="ECO:0000313" key="1">
    <source>
        <dbReference type="EMBL" id="MEV4679593.1"/>
    </source>
</evidence>
<accession>A0ABV3HNA8</accession>
<gene>
    <name evidence="1" type="ORF">AB0K36_02170</name>
</gene>
<dbReference type="RefSeq" id="WP_364587053.1">
    <property type="nucleotide sequence ID" value="NZ_JBFAQK010000002.1"/>
</dbReference>
<protein>
    <submittedName>
        <fullName evidence="1">DUF5959 family protein</fullName>
    </submittedName>
</protein>
<reference evidence="1 2" key="1">
    <citation type="submission" date="2024-06" db="EMBL/GenBank/DDBJ databases">
        <title>The Natural Products Discovery Center: Release of the First 8490 Sequenced Strains for Exploring Actinobacteria Biosynthetic Diversity.</title>
        <authorList>
            <person name="Kalkreuter E."/>
            <person name="Kautsar S.A."/>
            <person name="Yang D."/>
            <person name="Bader C.D."/>
            <person name="Teijaro C.N."/>
            <person name="Fluegel L."/>
            <person name="Davis C.M."/>
            <person name="Simpson J.R."/>
            <person name="Lauterbach L."/>
            <person name="Steele A.D."/>
            <person name="Gui C."/>
            <person name="Meng S."/>
            <person name="Li G."/>
            <person name="Viehrig K."/>
            <person name="Ye F."/>
            <person name="Su P."/>
            <person name="Kiefer A.F."/>
            <person name="Nichols A."/>
            <person name="Cepeda A.J."/>
            <person name="Yan W."/>
            <person name="Fan B."/>
            <person name="Jiang Y."/>
            <person name="Adhikari A."/>
            <person name="Zheng C.-J."/>
            <person name="Schuster L."/>
            <person name="Cowan T.M."/>
            <person name="Smanski M.J."/>
            <person name="Chevrette M.G."/>
            <person name="De Carvalho L.P.S."/>
            <person name="Shen B."/>
        </authorList>
    </citation>
    <scope>NUCLEOTIDE SEQUENCE [LARGE SCALE GENOMIC DNA]</scope>
    <source>
        <strain evidence="1 2">NPDC049344</strain>
    </source>
</reference>
<dbReference type="Pfam" id="PF19384">
    <property type="entry name" value="DUF5959"/>
    <property type="match status" value="1"/>
</dbReference>
<organism evidence="1 2">
    <name type="scientific">Streptomyces kurssanovii</name>
    <dbReference type="NCBI Taxonomy" id="67312"/>
    <lineage>
        <taxon>Bacteria</taxon>
        <taxon>Bacillati</taxon>
        <taxon>Actinomycetota</taxon>
        <taxon>Actinomycetes</taxon>
        <taxon>Kitasatosporales</taxon>
        <taxon>Streptomycetaceae</taxon>
        <taxon>Streptomyces</taxon>
    </lineage>
</organism>
<comment type="caution">
    <text evidence="1">The sequence shown here is derived from an EMBL/GenBank/DDBJ whole genome shotgun (WGS) entry which is preliminary data.</text>
</comment>
<dbReference type="InterPro" id="IPR046003">
    <property type="entry name" value="DUF5959"/>
</dbReference>